<dbReference type="PANTHER" id="PTHR37313:SF2">
    <property type="entry name" value="UPF0749 PROTEIN YLXX"/>
    <property type="match status" value="1"/>
</dbReference>
<dbReference type="PANTHER" id="PTHR37313">
    <property type="entry name" value="UPF0749 PROTEIN RV1825"/>
    <property type="match status" value="1"/>
</dbReference>
<comment type="similarity">
    <text evidence="1">Belongs to the UPF0749 family.</text>
</comment>
<accession>A0A2U3D8V1</accession>
<dbReference type="AlphaFoldDB" id="A0A2U3D8V1"/>
<organism evidence="2 3">
    <name type="scientific">Sulfoacidibacillus thermotolerans</name>
    <name type="common">Acidibacillus sulfuroxidans</name>
    <dbReference type="NCBI Taxonomy" id="1765684"/>
    <lineage>
        <taxon>Bacteria</taxon>
        <taxon>Bacillati</taxon>
        <taxon>Bacillota</taxon>
        <taxon>Bacilli</taxon>
        <taxon>Bacillales</taxon>
        <taxon>Alicyclobacillaceae</taxon>
        <taxon>Sulfoacidibacillus</taxon>
    </lineage>
</organism>
<comment type="caution">
    <text evidence="2">The sequence shown here is derived from an EMBL/GenBank/DDBJ whole genome shotgun (WGS) entry which is preliminary data.</text>
</comment>
<dbReference type="EMBL" id="MPDK01000009">
    <property type="protein sequence ID" value="PWI57699.1"/>
    <property type="molecule type" value="Genomic_DNA"/>
</dbReference>
<gene>
    <name evidence="2" type="ORF">BM613_06840</name>
</gene>
<evidence type="ECO:0000313" key="2">
    <source>
        <dbReference type="EMBL" id="PWI57699.1"/>
    </source>
</evidence>
<protein>
    <recommendedName>
        <fullName evidence="4">DUF881 domain-containing protein</fullName>
    </recommendedName>
</protein>
<dbReference type="Proteomes" id="UP000245380">
    <property type="component" value="Unassembled WGS sequence"/>
</dbReference>
<evidence type="ECO:0000256" key="1">
    <source>
        <dbReference type="ARBA" id="ARBA00009108"/>
    </source>
</evidence>
<reference evidence="2 3" key="1">
    <citation type="submission" date="2016-11" db="EMBL/GenBank/DDBJ databases">
        <title>Comparative genomics of Acidibacillus ferroxidans species.</title>
        <authorList>
            <person name="Oliveira G."/>
            <person name="Nunes G."/>
            <person name="Oliveira R."/>
            <person name="Araujo F."/>
            <person name="Salim A."/>
            <person name="Scholte L."/>
            <person name="Morais D."/>
            <person name="Nancucheo I."/>
            <person name="Johnson D.B."/>
            <person name="Grail B."/>
            <person name="Bittencourt J."/>
            <person name="Valadares R."/>
        </authorList>
    </citation>
    <scope>NUCLEOTIDE SEQUENCE [LARGE SCALE GENOMIC DNA]</scope>
    <source>
        <strain evidence="2 3">Y002</strain>
    </source>
</reference>
<dbReference type="OrthoDB" id="2439649at2"/>
<evidence type="ECO:0000313" key="3">
    <source>
        <dbReference type="Proteomes" id="UP000245380"/>
    </source>
</evidence>
<keyword evidence="3" id="KW-1185">Reference proteome</keyword>
<sequence>MRRSSFIALLGVSVTLGVLFGLDLHVHRTSSQADYSSYLAATQALDEALATSTQLEDQIASFSKQKQALIEASSHNATGKTALITELRQQSEIAGLTALTGPGITVTINYDPALPVIPGLRYVDEATQLQMVVNYLDAAGAKGIAINGQRLVTTTAIRSILSFNDAPGPFSGIVEINGLPVQAPYVISVVGPVSSLVNMLTAEGLGQQFTILDQSFVIHQFPSAKGVQLPPYDGALPTSYAKEGGI</sequence>
<evidence type="ECO:0008006" key="4">
    <source>
        <dbReference type="Google" id="ProtNLM"/>
    </source>
</evidence>
<dbReference type="Gene3D" id="3.30.70.1880">
    <property type="entry name" value="Protein of unknown function DUF881"/>
    <property type="match status" value="1"/>
</dbReference>
<dbReference type="Pfam" id="PF05949">
    <property type="entry name" value="DUF881"/>
    <property type="match status" value="1"/>
</dbReference>
<dbReference type="InterPro" id="IPR010273">
    <property type="entry name" value="DUF881"/>
</dbReference>
<proteinExistence type="inferred from homology"/>
<dbReference type="RefSeq" id="WP_109430443.1">
    <property type="nucleotide sequence ID" value="NZ_MPDK01000009.1"/>
</dbReference>
<name>A0A2U3D8V1_SULT2</name>